<dbReference type="InterPro" id="IPR027610">
    <property type="entry name" value="SpoChClust_LIC12192"/>
</dbReference>
<sequence length="99" mass="11419">MSATEYAMPGCYMMLEQTMNDLGNLDGIVCYSLFQLPTNRITRMRFVERILEKERELHFAVESLSICERDHIIRIEDIWSVHAVLPNSLSARTLSAGLR</sequence>
<gene>
    <name evidence="1" type="ORF">METZ01_LOCUS273606</name>
</gene>
<dbReference type="AlphaFoldDB" id="A0A382KBG7"/>
<accession>A0A382KBG7</accession>
<dbReference type="NCBIfam" id="TIGR04323">
    <property type="entry name" value="SpoChoClust_1"/>
    <property type="match status" value="1"/>
</dbReference>
<reference evidence="1" key="1">
    <citation type="submission" date="2018-05" db="EMBL/GenBank/DDBJ databases">
        <authorList>
            <person name="Lanie J.A."/>
            <person name="Ng W.-L."/>
            <person name="Kazmierczak K.M."/>
            <person name="Andrzejewski T.M."/>
            <person name="Davidsen T.M."/>
            <person name="Wayne K.J."/>
            <person name="Tettelin H."/>
            <person name="Glass J.I."/>
            <person name="Rusch D."/>
            <person name="Podicherti R."/>
            <person name="Tsui H.-C.T."/>
            <person name="Winkler M.E."/>
        </authorList>
    </citation>
    <scope>NUCLEOTIDE SEQUENCE</scope>
</reference>
<evidence type="ECO:0000313" key="1">
    <source>
        <dbReference type="EMBL" id="SVC20752.1"/>
    </source>
</evidence>
<evidence type="ECO:0008006" key="2">
    <source>
        <dbReference type="Google" id="ProtNLM"/>
    </source>
</evidence>
<proteinExistence type="predicted"/>
<dbReference type="EMBL" id="UINC01079083">
    <property type="protein sequence ID" value="SVC20752.1"/>
    <property type="molecule type" value="Genomic_DNA"/>
</dbReference>
<protein>
    <recommendedName>
        <fullName evidence="2">Sporadic carbohydrate cluster protein, TIGR04323 family</fullName>
    </recommendedName>
</protein>
<name>A0A382KBG7_9ZZZZ</name>
<organism evidence="1">
    <name type="scientific">marine metagenome</name>
    <dbReference type="NCBI Taxonomy" id="408172"/>
    <lineage>
        <taxon>unclassified sequences</taxon>
        <taxon>metagenomes</taxon>
        <taxon>ecological metagenomes</taxon>
    </lineage>
</organism>